<feature type="binding site" evidence="6">
    <location>
        <begin position="207"/>
        <end position="208"/>
    </location>
    <ligand>
        <name>S-adenosyl-L-methionine</name>
        <dbReference type="ChEBI" id="CHEBI:59789"/>
    </ligand>
</feature>
<evidence type="ECO:0000313" key="8">
    <source>
        <dbReference type="EMBL" id="RJG05920.1"/>
    </source>
</evidence>
<dbReference type="PROSITE" id="PS50123">
    <property type="entry name" value="CHER"/>
    <property type="match status" value="1"/>
</dbReference>
<dbReference type="SMART" id="SM00138">
    <property type="entry name" value="MeTrc"/>
    <property type="match status" value="1"/>
</dbReference>
<dbReference type="PIRSF" id="PIRSF000410">
    <property type="entry name" value="CheR"/>
    <property type="match status" value="1"/>
</dbReference>
<feature type="binding site" evidence="6">
    <location>
        <position position="87"/>
    </location>
    <ligand>
        <name>S-adenosyl-L-methionine</name>
        <dbReference type="ChEBI" id="CHEBI:59789"/>
    </ligand>
</feature>
<dbReference type="InterPro" id="IPR029063">
    <property type="entry name" value="SAM-dependent_MTases_sf"/>
</dbReference>
<dbReference type="PRINTS" id="PR00996">
    <property type="entry name" value="CHERMTFRASE"/>
</dbReference>
<dbReference type="Pfam" id="PF01739">
    <property type="entry name" value="CheR"/>
    <property type="match status" value="1"/>
</dbReference>
<evidence type="ECO:0000313" key="9">
    <source>
        <dbReference type="Proteomes" id="UP000285190"/>
    </source>
</evidence>
<dbReference type="Gene3D" id="1.10.155.10">
    <property type="entry name" value="Chemotaxis receptor methyltransferase CheR, N-terminal domain"/>
    <property type="match status" value="1"/>
</dbReference>
<proteinExistence type="predicted"/>
<comment type="function">
    <text evidence="5">Methylation of the membrane-bound methyl-accepting chemotaxis proteins (MCP) to form gamma-glutamyl methyl ester residues in MCP.</text>
</comment>
<dbReference type="RefSeq" id="WP_119738031.1">
    <property type="nucleotide sequence ID" value="NZ_QYUN01000002.1"/>
</dbReference>
<dbReference type="EC" id="2.1.1.80" evidence="5"/>
<feature type="domain" description="CheR-type methyltransferase" evidence="7">
    <location>
        <begin position="10"/>
        <end position="281"/>
    </location>
</feature>
<organism evidence="8 9">
    <name type="scientific">Noviherbaspirillum cavernae</name>
    <dbReference type="NCBI Taxonomy" id="2320862"/>
    <lineage>
        <taxon>Bacteria</taxon>
        <taxon>Pseudomonadati</taxon>
        <taxon>Pseudomonadota</taxon>
        <taxon>Betaproteobacteria</taxon>
        <taxon>Burkholderiales</taxon>
        <taxon>Oxalobacteraceae</taxon>
        <taxon>Noviherbaspirillum</taxon>
    </lineage>
</organism>
<dbReference type="PANTHER" id="PTHR24422:SF19">
    <property type="entry name" value="CHEMOTAXIS PROTEIN METHYLTRANSFERASE"/>
    <property type="match status" value="1"/>
</dbReference>
<dbReference type="EMBL" id="QYUN01000002">
    <property type="protein sequence ID" value="RJG05920.1"/>
    <property type="molecule type" value="Genomic_DNA"/>
</dbReference>
<feature type="binding site" evidence="6">
    <location>
        <position position="149"/>
    </location>
    <ligand>
        <name>S-adenosyl-L-methionine</name>
        <dbReference type="ChEBI" id="CHEBI:59789"/>
    </ligand>
</feature>
<dbReference type="Pfam" id="PF03705">
    <property type="entry name" value="CheR_N"/>
    <property type="match status" value="1"/>
</dbReference>
<evidence type="ECO:0000256" key="1">
    <source>
        <dbReference type="ARBA" id="ARBA00001541"/>
    </source>
</evidence>
<dbReference type="InterPro" id="IPR050903">
    <property type="entry name" value="Bact_Chemotaxis_MeTrfase"/>
</dbReference>
<name>A0A418X0B3_9BURK</name>
<dbReference type="SUPFAM" id="SSF53335">
    <property type="entry name" value="S-adenosyl-L-methionine-dependent methyltransferases"/>
    <property type="match status" value="1"/>
</dbReference>
<dbReference type="InterPro" id="IPR026024">
    <property type="entry name" value="Chemotaxis_MeTrfase_CheR"/>
</dbReference>
<feature type="binding site" evidence="6">
    <location>
        <begin position="225"/>
        <end position="226"/>
    </location>
    <ligand>
        <name>S-adenosyl-L-methionine</name>
        <dbReference type="ChEBI" id="CHEBI:59789"/>
    </ligand>
</feature>
<dbReference type="AlphaFoldDB" id="A0A418X0B3"/>
<keyword evidence="2 5" id="KW-0489">Methyltransferase</keyword>
<evidence type="ECO:0000256" key="4">
    <source>
        <dbReference type="ARBA" id="ARBA00022691"/>
    </source>
</evidence>
<dbReference type="GO" id="GO:0008983">
    <property type="term" value="F:protein-glutamate O-methyltransferase activity"/>
    <property type="evidence" value="ECO:0007669"/>
    <property type="project" value="UniProtKB-EC"/>
</dbReference>
<dbReference type="PANTHER" id="PTHR24422">
    <property type="entry name" value="CHEMOTAXIS PROTEIN METHYLTRANSFERASE"/>
    <property type="match status" value="1"/>
</dbReference>
<evidence type="ECO:0000256" key="6">
    <source>
        <dbReference type="PIRSR" id="PIRSR000410-1"/>
    </source>
</evidence>
<keyword evidence="9" id="KW-1185">Reference proteome</keyword>
<dbReference type="InterPro" id="IPR022642">
    <property type="entry name" value="CheR_C"/>
</dbReference>
<protein>
    <recommendedName>
        <fullName evidence="5">Chemotaxis protein methyltransferase</fullName>
        <ecNumber evidence="5">2.1.1.80</ecNumber>
    </recommendedName>
</protein>
<keyword evidence="3 5" id="KW-0808">Transferase</keyword>
<evidence type="ECO:0000256" key="3">
    <source>
        <dbReference type="ARBA" id="ARBA00022679"/>
    </source>
</evidence>
<feature type="binding site" evidence="6">
    <location>
        <position position="89"/>
    </location>
    <ligand>
        <name>S-adenosyl-L-methionine</name>
        <dbReference type="ChEBI" id="CHEBI:59789"/>
    </ligand>
</feature>
<dbReference type="OrthoDB" id="9816309at2"/>
<sequence length="296" mass="33787">MNTVRQNKIDGVKEFEFTARDFERVRALIYKRAGIALADSKQEMVYSRLARRLRATGIRSFQVYLDSLEGRQDDDEWEAFTNALTTNLTSFFREEHHFPILADHVRNRKEPVTVWCSASSTGEEPYSIAMTLCEAFGTLTPPAQVIATDIDTNVLATGANGVYPLERVNKLSQERAKRFFLRGKGAQEGLVRVRPELRQMVTFKQLNLLADSWPIKGQFDVIFCRNVMIYFDKPTQGKILSRFVPLMKPDALLFAGHSENFLYVSDALKLRGKTVYELEAKHAAANSLSRRHENQS</sequence>
<comment type="catalytic activity">
    <reaction evidence="1 5">
        <text>L-glutamyl-[protein] + S-adenosyl-L-methionine = [protein]-L-glutamate 5-O-methyl ester + S-adenosyl-L-homocysteine</text>
        <dbReference type="Rhea" id="RHEA:24452"/>
        <dbReference type="Rhea" id="RHEA-COMP:10208"/>
        <dbReference type="Rhea" id="RHEA-COMP:10311"/>
        <dbReference type="ChEBI" id="CHEBI:29973"/>
        <dbReference type="ChEBI" id="CHEBI:57856"/>
        <dbReference type="ChEBI" id="CHEBI:59789"/>
        <dbReference type="ChEBI" id="CHEBI:82795"/>
        <dbReference type="EC" id="2.1.1.80"/>
    </reaction>
</comment>
<feature type="binding site" evidence="6">
    <location>
        <position position="93"/>
    </location>
    <ligand>
        <name>S-adenosyl-L-methionine</name>
        <dbReference type="ChEBI" id="CHEBI:59789"/>
    </ligand>
</feature>
<reference evidence="8 9" key="1">
    <citation type="submission" date="2018-09" db="EMBL/GenBank/DDBJ databases">
        <authorList>
            <person name="Zhu H."/>
        </authorList>
    </citation>
    <scope>NUCLEOTIDE SEQUENCE [LARGE SCALE GENOMIC DNA]</scope>
    <source>
        <strain evidence="8 9">K2R10-39</strain>
    </source>
</reference>
<dbReference type="InterPro" id="IPR022641">
    <property type="entry name" value="CheR_N"/>
</dbReference>
<dbReference type="InterPro" id="IPR036804">
    <property type="entry name" value="CheR_N_sf"/>
</dbReference>
<dbReference type="Gene3D" id="3.40.50.150">
    <property type="entry name" value="Vaccinia Virus protein VP39"/>
    <property type="match status" value="1"/>
</dbReference>
<dbReference type="Proteomes" id="UP000285190">
    <property type="component" value="Unassembled WGS sequence"/>
</dbReference>
<gene>
    <name evidence="8" type="ORF">D3870_07735</name>
</gene>
<dbReference type="GO" id="GO:0032259">
    <property type="term" value="P:methylation"/>
    <property type="evidence" value="ECO:0007669"/>
    <property type="project" value="UniProtKB-KW"/>
</dbReference>
<evidence type="ECO:0000259" key="7">
    <source>
        <dbReference type="PROSITE" id="PS50123"/>
    </source>
</evidence>
<comment type="caution">
    <text evidence="8">The sequence shown here is derived from an EMBL/GenBank/DDBJ whole genome shotgun (WGS) entry which is preliminary data.</text>
</comment>
<accession>A0A418X0B3</accession>
<dbReference type="SUPFAM" id="SSF47757">
    <property type="entry name" value="Chemotaxis receptor methyltransferase CheR, N-terminal domain"/>
    <property type="match status" value="1"/>
</dbReference>
<evidence type="ECO:0000256" key="2">
    <source>
        <dbReference type="ARBA" id="ARBA00022603"/>
    </source>
</evidence>
<evidence type="ECO:0000256" key="5">
    <source>
        <dbReference type="PIRNR" id="PIRNR000410"/>
    </source>
</evidence>
<feature type="binding site" evidence="6">
    <location>
        <position position="124"/>
    </location>
    <ligand>
        <name>S-adenosyl-L-methionine</name>
        <dbReference type="ChEBI" id="CHEBI:59789"/>
    </ligand>
</feature>
<keyword evidence="4 5" id="KW-0949">S-adenosyl-L-methionine</keyword>
<dbReference type="InterPro" id="IPR000780">
    <property type="entry name" value="CheR_MeTrfase"/>
</dbReference>